<name>A0A5D0MJH6_9BACT</name>
<reference evidence="3" key="1">
    <citation type="submission" date="2019-08" db="EMBL/GenBank/DDBJ databases">
        <title>Genomic characterization of a novel candidate phylum (ARYD3) from a high temperature, high salinity tertiary oil reservoir in north central Oklahoma, USA.</title>
        <authorList>
            <person name="Youssef N.H."/>
            <person name="Yadav A."/>
            <person name="Elshahed M.S."/>
        </authorList>
    </citation>
    <scope>NUCLEOTIDE SEQUENCE [LARGE SCALE GENOMIC DNA]</scope>
    <source>
        <strain evidence="3">ARYD3</strain>
    </source>
</reference>
<keyword evidence="1" id="KW-0175">Coiled coil</keyword>
<dbReference type="InterPro" id="IPR053959">
    <property type="entry name" value="YvlB/LiaX_N"/>
</dbReference>
<protein>
    <recommendedName>
        <fullName evidence="2">YvlB/LiaX N-terminal domain-containing protein</fullName>
    </recommendedName>
</protein>
<keyword evidence="4" id="KW-1185">Reference proteome</keyword>
<evidence type="ECO:0000259" key="2">
    <source>
        <dbReference type="Pfam" id="PF22746"/>
    </source>
</evidence>
<gene>
    <name evidence="3" type="ORF">FXF47_04585</name>
</gene>
<dbReference type="EMBL" id="VSIX01000038">
    <property type="protein sequence ID" value="TYB31358.1"/>
    <property type="molecule type" value="Genomic_DNA"/>
</dbReference>
<evidence type="ECO:0000256" key="1">
    <source>
        <dbReference type="SAM" id="Coils"/>
    </source>
</evidence>
<comment type="caution">
    <text evidence="3">The sequence shown here is derived from an EMBL/GenBank/DDBJ whole genome shotgun (WGS) entry which is preliminary data.</text>
</comment>
<proteinExistence type="predicted"/>
<feature type="coiled-coil region" evidence="1">
    <location>
        <begin position="263"/>
        <end position="308"/>
    </location>
</feature>
<sequence>MKFQLSEKDLELDVSLIKSNLNIVTEDREDMEVVFENLTKSAIQQRFKVKYDGEELDLKESKSYLFQNQDQIRGNIKLYLPRKIKSYGDLKTKGGNIKINSLYYNGDVKMYGGNFKVTEKLIGSNEYKIYGGNIDIEYFEGGVEIKTYGGNIKINDGKIEYMETKVYGGNLKINSIFELKKDASIKMYGGNIKIDVEKYNTESKIYAIIMGGKMDITGDFPEDKLIKKKYNKTGIGKDIVSNIPESIFNMFSKFTGNKSDGENKDVEVEVEEKQNNYTEEVNKVLDMLDEGKINAEQAQKLIKSIKES</sequence>
<evidence type="ECO:0000313" key="4">
    <source>
        <dbReference type="Proteomes" id="UP000324143"/>
    </source>
</evidence>
<accession>A0A5D0MJH6</accession>
<feature type="domain" description="YvlB/LiaX N-terminal" evidence="2">
    <location>
        <begin position="279"/>
        <end position="307"/>
    </location>
</feature>
<organism evidence="3 4">
    <name type="scientific">Candidatus Mcinerneyibacterium aminivorans</name>
    <dbReference type="NCBI Taxonomy" id="2703815"/>
    <lineage>
        <taxon>Bacteria</taxon>
        <taxon>Candidatus Macinerneyibacteriota</taxon>
        <taxon>Candidatus Mcinerneyibacteria</taxon>
        <taxon>Candidatus Mcinerneyibacteriales</taxon>
        <taxon>Candidatus Mcinerneyibacteriaceae</taxon>
        <taxon>Candidatus Mcinerneyibacterium</taxon>
    </lineage>
</organism>
<dbReference type="Pfam" id="PF22746">
    <property type="entry name" value="SHOCT-like_DUF2089-C"/>
    <property type="match status" value="1"/>
</dbReference>
<evidence type="ECO:0000313" key="3">
    <source>
        <dbReference type="EMBL" id="TYB31358.1"/>
    </source>
</evidence>
<dbReference type="AlphaFoldDB" id="A0A5D0MJH6"/>
<dbReference type="Proteomes" id="UP000324143">
    <property type="component" value="Unassembled WGS sequence"/>
</dbReference>